<comment type="similarity">
    <text evidence="3">Belongs to the methyltransferase superfamily. EgtD family.</text>
</comment>
<feature type="binding site" evidence="3">
    <location>
        <position position="239"/>
    </location>
    <ligand>
        <name>L-histidine</name>
        <dbReference type="ChEBI" id="CHEBI:57595"/>
    </ligand>
</feature>
<evidence type="ECO:0000313" key="7">
    <source>
        <dbReference type="Proteomes" id="UP000179769"/>
    </source>
</evidence>
<feature type="binding site" evidence="3">
    <location>
        <position position="279"/>
    </location>
    <ligand>
        <name>L-histidine</name>
        <dbReference type="ChEBI" id="CHEBI:57595"/>
    </ligand>
</feature>
<comment type="catalytic activity">
    <reaction evidence="3">
        <text>L-histidine + 3 S-adenosyl-L-methionine = hercynine + 3 S-adenosyl-L-homocysteine + 3 H(+)</text>
        <dbReference type="Rhea" id="RHEA:38471"/>
        <dbReference type="ChEBI" id="CHEBI:15378"/>
        <dbReference type="ChEBI" id="CHEBI:15781"/>
        <dbReference type="ChEBI" id="CHEBI:57595"/>
        <dbReference type="ChEBI" id="CHEBI:57856"/>
        <dbReference type="ChEBI" id="CHEBI:59789"/>
        <dbReference type="EC" id="2.1.1.44"/>
    </reaction>
</comment>
<dbReference type="PANTHER" id="PTHR43397">
    <property type="entry name" value="ERGOTHIONEINE BIOSYNTHESIS PROTEIN 1"/>
    <property type="match status" value="1"/>
</dbReference>
<dbReference type="InterPro" id="IPR029063">
    <property type="entry name" value="SAM-dependent_MTases_sf"/>
</dbReference>
<evidence type="ECO:0000313" key="6">
    <source>
        <dbReference type="EMBL" id="OHV27244.1"/>
    </source>
</evidence>
<dbReference type="OrthoDB" id="5289726at2"/>
<feature type="domain" description="Histidine-specific methyltransferase SAM-dependent" evidence="5">
    <location>
        <begin position="63"/>
        <end position="392"/>
    </location>
</feature>
<sequence length="395" mass="41922">MTSRTPATAPETIPVPGRQPHPATATNGSDPSGRPDKPARTDQTPQITVDRHLTAAERHASLAADMRAGLTSHPRELPPKWFYDATGSLLFDRITRLPEYYPTRREHAVLTAHAAEIAAVCPAGTLIELGSGTSEKTRLLLDALRATGVLRRFVPFDVDEETLLQAGQDILRAYPGISVHAVVGDFERHLGLLPGARPAADTGAAAGAGAAGAAGADGGHGEGRGDRRLVAFLGGTIGNLRPAARGAFLRALSDQFADGDALLLGADLVKDPRRLVAAYDDSAGVTAAFNRNVLSVINRELGADFDLRGFAHVAAWDAENSWIEMRLRSVREQEVGVRALDLVARFDADEQMRTEISAKFTLDSIAAELAAAGLSVSHQWTDPDGDFALTLAVPS</sequence>
<feature type="binding site" evidence="3">
    <location>
        <position position="157"/>
    </location>
    <ligand>
        <name>S-adenosyl-L-methionine</name>
        <dbReference type="ChEBI" id="CHEBI:59789"/>
    </ligand>
</feature>
<dbReference type="GO" id="GO:0052706">
    <property type="term" value="F:L-histidine N(alpha)-methyltransferase activity"/>
    <property type="evidence" value="ECO:0007669"/>
    <property type="project" value="UniProtKB-UniRule"/>
</dbReference>
<evidence type="ECO:0000259" key="5">
    <source>
        <dbReference type="Pfam" id="PF10017"/>
    </source>
</evidence>
<dbReference type="InterPro" id="IPR032888">
    <property type="entry name" value="EgtD_Actinobacteria"/>
</dbReference>
<dbReference type="Gene3D" id="3.40.50.150">
    <property type="entry name" value="Vaccinia Virus protein VP39"/>
    <property type="match status" value="1"/>
</dbReference>
<name>A0A1S1Q512_9ACTN</name>
<dbReference type="EMBL" id="MAXA01000224">
    <property type="protein sequence ID" value="OHV27244.1"/>
    <property type="molecule type" value="Genomic_DNA"/>
</dbReference>
<dbReference type="GO" id="GO:0032259">
    <property type="term" value="P:methylation"/>
    <property type="evidence" value="ECO:0007669"/>
    <property type="project" value="UniProtKB-KW"/>
</dbReference>
<dbReference type="RefSeq" id="WP_071064990.1">
    <property type="nucleotide sequence ID" value="NZ_MAXA01000224.1"/>
</dbReference>
<keyword evidence="1 3" id="KW-0489">Methyltransferase</keyword>
<keyword evidence="7" id="KW-1185">Reference proteome</keyword>
<dbReference type="AlphaFoldDB" id="A0A1S1Q512"/>
<dbReference type="InterPro" id="IPR017804">
    <property type="entry name" value="MeTrfase_EgtD-like"/>
</dbReference>
<comment type="caution">
    <text evidence="6">The sequence shown here is derived from an EMBL/GenBank/DDBJ whole genome shotgun (WGS) entry which is preliminary data.</text>
</comment>
<comment type="function">
    <text evidence="3">Catalyzes the SAM-dependent triple methylation of the alpha-amino group of histidine to form hercynine, a step in the biosynthesis pathway of ergothioneine.</text>
</comment>
<gene>
    <name evidence="3" type="primary">egtD</name>
    <name evidence="6" type="ORF">BBK14_05075</name>
</gene>
<reference evidence="7" key="1">
    <citation type="submission" date="2016-07" db="EMBL/GenBank/DDBJ databases">
        <title>Frankia sp. NRRL B-16219 Genome sequencing.</title>
        <authorList>
            <person name="Ghodhbane-Gtari F."/>
            <person name="Swanson E."/>
            <person name="Gueddou A."/>
            <person name="Louati M."/>
            <person name="Nouioui I."/>
            <person name="Hezbri K."/>
            <person name="Abebe-Akele F."/>
            <person name="Simpson S."/>
            <person name="Morris K."/>
            <person name="Thomas K."/>
            <person name="Gtari M."/>
            <person name="Tisa L.S."/>
        </authorList>
    </citation>
    <scope>NUCLEOTIDE SEQUENCE [LARGE SCALE GENOMIC DNA]</scope>
    <source>
        <strain evidence="7">NRRL B-16219</strain>
    </source>
</reference>
<feature type="binding site" evidence="3">
    <location>
        <position position="130"/>
    </location>
    <ligand>
        <name>S-adenosyl-L-methionine</name>
        <dbReference type="ChEBI" id="CHEBI:59789"/>
    </ligand>
</feature>
<organism evidence="6 7">
    <name type="scientific">Parafrankia soli</name>
    <dbReference type="NCBI Taxonomy" id="2599596"/>
    <lineage>
        <taxon>Bacteria</taxon>
        <taxon>Bacillati</taxon>
        <taxon>Actinomycetota</taxon>
        <taxon>Actinomycetes</taxon>
        <taxon>Frankiales</taxon>
        <taxon>Frankiaceae</taxon>
        <taxon>Parafrankia</taxon>
    </lineage>
</organism>
<dbReference type="InterPro" id="IPR051128">
    <property type="entry name" value="EgtD_Methyltrsf_superfamily"/>
</dbReference>
<feature type="binding site" evidence="3">
    <location>
        <position position="100"/>
    </location>
    <ligand>
        <name>L-histidine</name>
        <dbReference type="ChEBI" id="CHEBI:57595"/>
    </ligand>
</feature>
<dbReference type="HAMAP" id="MF_02037">
    <property type="entry name" value="EgtD"/>
    <property type="match status" value="1"/>
</dbReference>
<keyword evidence="2 3" id="KW-0808">Transferase</keyword>
<dbReference type="SUPFAM" id="SSF53335">
    <property type="entry name" value="S-adenosyl-L-methionine-dependent methyltransferases"/>
    <property type="match status" value="1"/>
</dbReference>
<dbReference type="PANTHER" id="PTHR43397:SF1">
    <property type="entry name" value="ERGOTHIONEINE BIOSYNTHESIS PROTEIN 1"/>
    <property type="match status" value="1"/>
</dbReference>
<protein>
    <recommendedName>
        <fullName evidence="3">Histidine N-alpha-methyltransferase</fullName>
        <ecNumber evidence="3">2.1.1.44</ecNumber>
    </recommendedName>
    <alternativeName>
        <fullName evidence="3">Histidine trimethyltransferase</fullName>
    </alternativeName>
</protein>
<evidence type="ECO:0000256" key="1">
    <source>
        <dbReference type="ARBA" id="ARBA00022603"/>
    </source>
</evidence>
<feature type="binding site" evidence="3">
    <location>
        <begin position="355"/>
        <end position="357"/>
    </location>
    <ligand>
        <name>L-histidine</name>
        <dbReference type="ChEBI" id="CHEBI:57595"/>
    </ligand>
</feature>
<comment type="subunit">
    <text evidence="3">Monomer.</text>
</comment>
<keyword evidence="3" id="KW-0949">S-adenosyl-L-methionine</keyword>
<dbReference type="GO" id="GO:0008276">
    <property type="term" value="F:protein methyltransferase activity"/>
    <property type="evidence" value="ECO:0007669"/>
    <property type="project" value="InterPro"/>
</dbReference>
<dbReference type="InterPro" id="IPR019257">
    <property type="entry name" value="MeTrfase_dom"/>
</dbReference>
<dbReference type="Proteomes" id="UP000179769">
    <property type="component" value="Unassembled WGS sequence"/>
</dbReference>
<comment type="pathway">
    <text evidence="3">Amino-acid biosynthesis; ergothioneine biosynthesis.</text>
</comment>
<evidence type="ECO:0000256" key="4">
    <source>
        <dbReference type="SAM" id="MobiDB-lite"/>
    </source>
</evidence>
<feature type="binding site" evidence="3">
    <location>
        <position position="136"/>
    </location>
    <ligand>
        <name>S-adenosyl-L-methionine</name>
        <dbReference type="ChEBI" id="CHEBI:59789"/>
    </ligand>
</feature>
<feature type="binding site" evidence="3">
    <location>
        <begin position="185"/>
        <end position="186"/>
    </location>
    <ligand>
        <name>S-adenosyl-L-methionine</name>
        <dbReference type="ChEBI" id="CHEBI:59789"/>
    </ligand>
</feature>
<evidence type="ECO:0000256" key="3">
    <source>
        <dbReference type="HAMAP-Rule" id="MF_02037"/>
    </source>
</evidence>
<dbReference type="GO" id="GO:0052699">
    <property type="term" value="P:ergothioneine biosynthetic process"/>
    <property type="evidence" value="ECO:0007669"/>
    <property type="project" value="UniProtKB-UniRule"/>
</dbReference>
<accession>A0A1S1Q512</accession>
<dbReference type="EC" id="2.1.1.44" evidence="3"/>
<dbReference type="Pfam" id="PF10017">
    <property type="entry name" value="Methyltransf_33"/>
    <property type="match status" value="1"/>
</dbReference>
<feature type="region of interest" description="Disordered" evidence="4">
    <location>
        <begin position="1"/>
        <end position="48"/>
    </location>
</feature>
<dbReference type="PIRSF" id="PIRSF018005">
    <property type="entry name" value="UCP018005"/>
    <property type="match status" value="1"/>
</dbReference>
<evidence type="ECO:0000256" key="2">
    <source>
        <dbReference type="ARBA" id="ARBA00022679"/>
    </source>
</evidence>
<dbReference type="UniPathway" id="UPA01014"/>
<proteinExistence type="inferred from homology"/>